<accession>A0A4R4MHD5</accession>
<sequence>MTGAAVAARDAYAAWDLLDGAPHAAGDDMSTLTAMVDAAELGRGRIRHDLLDGLQHAARTAAAVMRDELAIADSHDR</sequence>
<dbReference type="EMBL" id="SMJZ01000444">
    <property type="protein sequence ID" value="TDB92421.1"/>
    <property type="molecule type" value="Genomic_DNA"/>
</dbReference>
<evidence type="ECO:0000313" key="2">
    <source>
        <dbReference type="Proteomes" id="UP000295157"/>
    </source>
</evidence>
<dbReference type="Proteomes" id="UP000295157">
    <property type="component" value="Unassembled WGS sequence"/>
</dbReference>
<proteinExistence type="predicted"/>
<protein>
    <submittedName>
        <fullName evidence="1">Uncharacterized protein</fullName>
    </submittedName>
</protein>
<reference evidence="1 2" key="1">
    <citation type="submission" date="2019-02" db="EMBL/GenBank/DDBJ databases">
        <title>Draft genome sequences of novel Actinobacteria.</title>
        <authorList>
            <person name="Sahin N."/>
            <person name="Ay H."/>
            <person name="Saygin H."/>
        </authorList>
    </citation>
    <scope>NUCLEOTIDE SEQUENCE [LARGE SCALE GENOMIC DNA]</scope>
    <source>
        <strain evidence="1 2">KC201</strain>
    </source>
</reference>
<organism evidence="1 2">
    <name type="scientific">Nonomuraea longispora</name>
    <dbReference type="NCBI Taxonomy" id="1848320"/>
    <lineage>
        <taxon>Bacteria</taxon>
        <taxon>Bacillati</taxon>
        <taxon>Actinomycetota</taxon>
        <taxon>Actinomycetes</taxon>
        <taxon>Streptosporangiales</taxon>
        <taxon>Streptosporangiaceae</taxon>
        <taxon>Nonomuraea</taxon>
    </lineage>
</organism>
<gene>
    <name evidence="1" type="ORF">E1267_43850</name>
</gene>
<name>A0A4R4MHD5_9ACTN</name>
<evidence type="ECO:0000313" key="1">
    <source>
        <dbReference type="EMBL" id="TDB92421.1"/>
    </source>
</evidence>
<dbReference type="RefSeq" id="WP_132342240.1">
    <property type="nucleotide sequence ID" value="NZ_SMJZ01000444.1"/>
</dbReference>
<keyword evidence="2" id="KW-1185">Reference proteome</keyword>
<dbReference type="AlphaFoldDB" id="A0A4R4MHD5"/>
<comment type="caution">
    <text evidence="1">The sequence shown here is derived from an EMBL/GenBank/DDBJ whole genome shotgun (WGS) entry which is preliminary data.</text>
</comment>